<sequence>MYRPTGVSGQSVSLSLPPIQQTLARATARCPQVSARWGLPPEEWWLAADIVSDPSTVSELLDQLCCWYEMDDRQVAASFLVLGYFWYLLCGAVACYLLERRVPDLSAEAVALHLRQGVAFLSPRCWALPDDPAAGHPAVLVVADEDALRRQLVDQLEREHAEPLFSTLRRVAPFGLVGMRANYVDRLASVVLWLAEQLGDQELARREVPALVALAGPKARTGILEIECEGRSGLFLRRGGCCLNYRLPGREMCLTCCLRPLGERVALLRRYLAQGERA</sequence>
<comment type="caution">
    <text evidence="3">The sequence shown here is derived from an EMBL/GenBank/DDBJ whole genome shotgun (WGS) entry which is preliminary data.</text>
</comment>
<organism evidence="3">
    <name type="scientific">Thermorudis peleae</name>
    <dbReference type="NCBI Taxonomy" id="1382356"/>
    <lineage>
        <taxon>Bacteria</taxon>
        <taxon>Pseudomonadati</taxon>
        <taxon>Thermomicrobiota</taxon>
        <taxon>Thermomicrobia</taxon>
        <taxon>Thermomicrobia incertae sedis</taxon>
        <taxon>Thermorudis</taxon>
    </lineage>
</organism>
<keyword evidence="1" id="KW-0812">Transmembrane</keyword>
<keyword evidence="1" id="KW-0472">Membrane</keyword>
<protein>
    <submittedName>
        <fullName evidence="3">(2Fe-2S)-binding protein</fullName>
    </submittedName>
</protein>
<accession>A0A831TDW1</accession>
<gene>
    <name evidence="3" type="ORF">ENP34_02275</name>
</gene>
<dbReference type="GO" id="GO:0051537">
    <property type="term" value="F:2 iron, 2 sulfur cluster binding"/>
    <property type="evidence" value="ECO:0007669"/>
    <property type="project" value="InterPro"/>
</dbReference>
<reference evidence="3" key="1">
    <citation type="journal article" date="2020" name="mSystems">
        <title>Genome- and Community-Level Interaction Insights into Carbon Utilization and Element Cycling Functions of Hydrothermarchaeota in Hydrothermal Sediment.</title>
        <authorList>
            <person name="Zhou Z."/>
            <person name="Liu Y."/>
            <person name="Xu W."/>
            <person name="Pan J."/>
            <person name="Luo Z.H."/>
            <person name="Li M."/>
        </authorList>
    </citation>
    <scope>NUCLEOTIDE SEQUENCE [LARGE SCALE GENOMIC DNA]</scope>
    <source>
        <strain evidence="3">SpSt-210</strain>
    </source>
</reference>
<dbReference type="EMBL" id="DSIY01000049">
    <property type="protein sequence ID" value="HEG90260.1"/>
    <property type="molecule type" value="Genomic_DNA"/>
</dbReference>
<name>A0A831TDW1_9BACT</name>
<evidence type="ECO:0000313" key="3">
    <source>
        <dbReference type="EMBL" id="HEG90260.1"/>
    </source>
</evidence>
<dbReference type="Pfam" id="PF11575">
    <property type="entry name" value="FhuF_C"/>
    <property type="match status" value="1"/>
</dbReference>
<feature type="transmembrane region" description="Helical" evidence="1">
    <location>
        <begin position="77"/>
        <end position="98"/>
    </location>
</feature>
<dbReference type="AlphaFoldDB" id="A0A831TDW1"/>
<dbReference type="InterPro" id="IPR024726">
    <property type="entry name" value="FhuF_C"/>
</dbReference>
<feature type="domain" description="Ferric siderophore reductase C-terminal" evidence="2">
    <location>
        <begin position="238"/>
        <end position="258"/>
    </location>
</feature>
<evidence type="ECO:0000256" key="1">
    <source>
        <dbReference type="SAM" id="Phobius"/>
    </source>
</evidence>
<evidence type="ECO:0000259" key="2">
    <source>
        <dbReference type="Pfam" id="PF11575"/>
    </source>
</evidence>
<keyword evidence="1" id="KW-1133">Transmembrane helix</keyword>
<proteinExistence type="predicted"/>